<evidence type="ECO:0000259" key="1">
    <source>
        <dbReference type="Pfam" id="PF12697"/>
    </source>
</evidence>
<dbReference type="PANTHER" id="PTHR43798:SF5">
    <property type="entry name" value="MONOACYLGLYCEROL LIPASE ABHD6"/>
    <property type="match status" value="1"/>
</dbReference>
<sequence length="350" mass="38971">MRFLFLCDCQRTQFYSSSIACWTQFDMAIALEKRVHAIPASYPRNPSTVVSPDTRLEIVVEEYTVPTTPQNGLTLLFTHGTSFNKGFWELIVQELVVKHGLSSRIKRVLALDAVTHGDSGVANKGKLVADKTFWPDHSKDVLRVLEHFRVEAPVLGIGHSFGGGVLAHAAMMSPSAFVATVFIEPILFQFPGQTQTIADQALKRRDRWNSYEEASAAFKKSRGMSDWHPTQLQKYIDTAIYQVGSGEQSYWTLKTTKQQEASTYIAAPFPAILDLLGVSRQRHYFLLGEKSMVIKHEAREEVKALSKRPGWTKVLPDAGHLIPMTHPQLIADELAAIVGDVVGSFSSAKL</sequence>
<gene>
    <name evidence="2" type="ORF">SLS56_007303</name>
</gene>
<dbReference type="Gene3D" id="3.40.50.1820">
    <property type="entry name" value="alpha/beta hydrolase"/>
    <property type="match status" value="1"/>
</dbReference>
<dbReference type="InterPro" id="IPR050266">
    <property type="entry name" value="AB_hydrolase_sf"/>
</dbReference>
<accession>A0ABR3SND5</accession>
<proteinExistence type="predicted"/>
<feature type="domain" description="AB hydrolase-1" evidence="1">
    <location>
        <begin position="75"/>
        <end position="332"/>
    </location>
</feature>
<dbReference type="EMBL" id="JAJVDC020000093">
    <property type="protein sequence ID" value="KAL1625556.1"/>
    <property type="molecule type" value="Genomic_DNA"/>
</dbReference>
<dbReference type="Pfam" id="PF12697">
    <property type="entry name" value="Abhydrolase_6"/>
    <property type="match status" value="1"/>
</dbReference>
<keyword evidence="3" id="KW-1185">Reference proteome</keyword>
<protein>
    <recommendedName>
        <fullName evidence="1">AB hydrolase-1 domain-containing protein</fullName>
    </recommendedName>
</protein>
<dbReference type="PANTHER" id="PTHR43798">
    <property type="entry name" value="MONOACYLGLYCEROL LIPASE"/>
    <property type="match status" value="1"/>
</dbReference>
<dbReference type="InterPro" id="IPR029058">
    <property type="entry name" value="AB_hydrolase_fold"/>
</dbReference>
<evidence type="ECO:0000313" key="2">
    <source>
        <dbReference type="EMBL" id="KAL1625556.1"/>
    </source>
</evidence>
<dbReference type="InterPro" id="IPR000073">
    <property type="entry name" value="AB_hydrolase_1"/>
</dbReference>
<name>A0ABR3SND5_9PEZI</name>
<dbReference type="SUPFAM" id="SSF53474">
    <property type="entry name" value="alpha/beta-Hydrolases"/>
    <property type="match status" value="1"/>
</dbReference>
<organism evidence="2 3">
    <name type="scientific">Neofusicoccum ribis</name>
    <dbReference type="NCBI Taxonomy" id="45134"/>
    <lineage>
        <taxon>Eukaryota</taxon>
        <taxon>Fungi</taxon>
        <taxon>Dikarya</taxon>
        <taxon>Ascomycota</taxon>
        <taxon>Pezizomycotina</taxon>
        <taxon>Dothideomycetes</taxon>
        <taxon>Dothideomycetes incertae sedis</taxon>
        <taxon>Botryosphaeriales</taxon>
        <taxon>Botryosphaeriaceae</taxon>
        <taxon>Neofusicoccum</taxon>
    </lineage>
</organism>
<reference evidence="2 3" key="1">
    <citation type="submission" date="2024-02" db="EMBL/GenBank/DDBJ databases">
        <title>De novo assembly and annotation of 12 fungi associated with fruit tree decline syndrome in Ontario, Canada.</title>
        <authorList>
            <person name="Sulman M."/>
            <person name="Ellouze W."/>
            <person name="Ilyukhin E."/>
        </authorList>
    </citation>
    <scope>NUCLEOTIDE SEQUENCE [LARGE SCALE GENOMIC DNA]</scope>
    <source>
        <strain evidence="2 3">M1-105</strain>
    </source>
</reference>
<comment type="caution">
    <text evidence="2">The sequence shown here is derived from an EMBL/GenBank/DDBJ whole genome shotgun (WGS) entry which is preliminary data.</text>
</comment>
<evidence type="ECO:0000313" key="3">
    <source>
        <dbReference type="Proteomes" id="UP001521116"/>
    </source>
</evidence>
<dbReference type="Proteomes" id="UP001521116">
    <property type="component" value="Unassembled WGS sequence"/>
</dbReference>